<proteinExistence type="predicted"/>
<gene>
    <name evidence="2" type="primary">CU467879.1</name>
</gene>
<reference evidence="2" key="2">
    <citation type="submission" date="2016-06" db="EMBL/GenBank/DDBJ databases">
        <title>The genome of a short-lived fish provides insights into sex chromosome evolution and the genetic control of aging.</title>
        <authorList>
            <person name="Reichwald K."/>
            <person name="Felder M."/>
            <person name="Petzold A."/>
            <person name="Koch P."/>
            <person name="Groth M."/>
            <person name="Platzer M."/>
        </authorList>
    </citation>
    <scope>NUCLEOTIDE SEQUENCE</scope>
    <source>
        <tissue evidence="2">Brain</tissue>
    </source>
</reference>
<feature type="non-terminal residue" evidence="2">
    <location>
        <position position="54"/>
    </location>
</feature>
<organism evidence="2">
    <name type="scientific">Iconisemion striatum</name>
    <dbReference type="NCBI Taxonomy" id="60296"/>
    <lineage>
        <taxon>Eukaryota</taxon>
        <taxon>Metazoa</taxon>
        <taxon>Chordata</taxon>
        <taxon>Craniata</taxon>
        <taxon>Vertebrata</taxon>
        <taxon>Euteleostomi</taxon>
        <taxon>Actinopterygii</taxon>
        <taxon>Neopterygii</taxon>
        <taxon>Teleostei</taxon>
        <taxon>Neoteleostei</taxon>
        <taxon>Acanthomorphata</taxon>
        <taxon>Ovalentaria</taxon>
        <taxon>Atherinomorphae</taxon>
        <taxon>Cyprinodontiformes</taxon>
        <taxon>Nothobranchiidae</taxon>
        <taxon>Iconisemion</taxon>
    </lineage>
</organism>
<evidence type="ECO:0000313" key="2">
    <source>
        <dbReference type="EMBL" id="SBP17055.1"/>
    </source>
</evidence>
<protein>
    <submittedName>
        <fullName evidence="2">Uncharacterized protein</fullName>
    </submittedName>
</protein>
<feature type="non-terminal residue" evidence="2">
    <location>
        <position position="1"/>
    </location>
</feature>
<name>A0A1A7XGT9_9TELE</name>
<reference evidence="2" key="1">
    <citation type="submission" date="2016-05" db="EMBL/GenBank/DDBJ databases">
        <authorList>
            <person name="Lavstsen T."/>
            <person name="Jespersen J.S."/>
        </authorList>
    </citation>
    <scope>NUCLEOTIDE SEQUENCE</scope>
    <source>
        <tissue evidence="2">Brain</tissue>
    </source>
</reference>
<feature type="compositionally biased region" description="Basic and acidic residues" evidence="1">
    <location>
        <begin position="38"/>
        <end position="54"/>
    </location>
</feature>
<dbReference type="AlphaFoldDB" id="A0A1A7XGT9"/>
<accession>A0A1A7XGT9</accession>
<feature type="region of interest" description="Disordered" evidence="1">
    <location>
        <begin position="22"/>
        <end position="54"/>
    </location>
</feature>
<dbReference type="EMBL" id="HADW01015655">
    <property type="protein sequence ID" value="SBP17055.1"/>
    <property type="molecule type" value="Transcribed_RNA"/>
</dbReference>
<sequence>AEEFHLEVENAHEKMTSMIHAMKKEARKPSISPPNLEKSLDKNPREEPTSPHPL</sequence>
<evidence type="ECO:0000256" key="1">
    <source>
        <dbReference type="SAM" id="MobiDB-lite"/>
    </source>
</evidence>